<keyword evidence="1 6" id="KW-0378">Hydrolase</keyword>
<comment type="caution">
    <text evidence="6">The sequence shown here is derived from an EMBL/GenBank/DDBJ whole genome shotgun (WGS) entry which is preliminary data.</text>
</comment>
<dbReference type="OrthoDB" id="63034at2"/>
<dbReference type="Pfam" id="PF12146">
    <property type="entry name" value="Hydrolase_4"/>
    <property type="match status" value="1"/>
</dbReference>
<keyword evidence="7" id="KW-1185">Reference proteome</keyword>
<protein>
    <submittedName>
        <fullName evidence="6">Alpha/beta fold hydrolase</fullName>
    </submittedName>
</protein>
<name>A0A4V2MTZ9_9BIFI</name>
<feature type="compositionally biased region" description="Polar residues" evidence="3">
    <location>
        <begin position="16"/>
        <end position="28"/>
    </location>
</feature>
<dbReference type="AlphaFoldDB" id="A0A4V2MTZ9"/>
<feature type="compositionally biased region" description="Low complexity" evidence="3">
    <location>
        <begin position="1"/>
        <end position="14"/>
    </location>
</feature>
<evidence type="ECO:0000259" key="4">
    <source>
        <dbReference type="Pfam" id="PF00561"/>
    </source>
</evidence>
<dbReference type="InterPro" id="IPR050261">
    <property type="entry name" value="FrsA_esterase"/>
</dbReference>
<gene>
    <name evidence="6" type="ORF">EJ419_04630</name>
</gene>
<dbReference type="Gene3D" id="3.40.50.1820">
    <property type="entry name" value="alpha/beta hydrolase"/>
    <property type="match status" value="1"/>
</dbReference>
<dbReference type="InterPro" id="IPR029058">
    <property type="entry name" value="AB_hydrolase_fold"/>
</dbReference>
<evidence type="ECO:0000313" key="6">
    <source>
        <dbReference type="EMBL" id="TCD54409.1"/>
    </source>
</evidence>
<proteinExistence type="inferred from homology"/>
<evidence type="ECO:0000256" key="2">
    <source>
        <dbReference type="ARBA" id="ARBA00038115"/>
    </source>
</evidence>
<evidence type="ECO:0000256" key="3">
    <source>
        <dbReference type="SAM" id="MobiDB-lite"/>
    </source>
</evidence>
<dbReference type="PANTHER" id="PTHR22946:SF9">
    <property type="entry name" value="POLYKETIDE TRANSFERASE AF380"/>
    <property type="match status" value="1"/>
</dbReference>
<dbReference type="InterPro" id="IPR000073">
    <property type="entry name" value="AB_hydrolase_1"/>
</dbReference>
<organism evidence="6 7">
    <name type="scientific">Alloscardovia theropitheci</name>
    <dbReference type="NCBI Taxonomy" id="2496842"/>
    <lineage>
        <taxon>Bacteria</taxon>
        <taxon>Bacillati</taxon>
        <taxon>Actinomycetota</taxon>
        <taxon>Actinomycetes</taxon>
        <taxon>Bifidobacteriales</taxon>
        <taxon>Bifidobacteriaceae</taxon>
        <taxon>Alloscardovia</taxon>
    </lineage>
</organism>
<evidence type="ECO:0000313" key="7">
    <source>
        <dbReference type="Proteomes" id="UP000291289"/>
    </source>
</evidence>
<feature type="region of interest" description="Disordered" evidence="3">
    <location>
        <begin position="1"/>
        <end position="28"/>
    </location>
</feature>
<dbReference type="InterPro" id="IPR022742">
    <property type="entry name" value="Hydrolase_4"/>
</dbReference>
<dbReference type="PANTHER" id="PTHR22946">
    <property type="entry name" value="DIENELACTONE HYDROLASE DOMAIN-CONTAINING PROTEIN-RELATED"/>
    <property type="match status" value="1"/>
</dbReference>
<dbReference type="Proteomes" id="UP000291289">
    <property type="component" value="Unassembled WGS sequence"/>
</dbReference>
<comment type="similarity">
    <text evidence="2">Belongs to the AB hydrolase superfamily. FUS2 hydrolase family.</text>
</comment>
<evidence type="ECO:0000256" key="1">
    <source>
        <dbReference type="ARBA" id="ARBA00022801"/>
    </source>
</evidence>
<dbReference type="Pfam" id="PF00561">
    <property type="entry name" value="Abhydrolase_1"/>
    <property type="match status" value="1"/>
</dbReference>
<sequence length="275" mass="29947">MSRNNSNDRNNENSGVARQTSSVTERDISFTSDGKNIYGRALIPQSDGRIPTVIFSHGFGGNYEQESTLQEAIATAGIAVYAFDFAGGSGYSPSQSEGETTDMSVLTESRNLRDALSMIRNQDFVDTNNIFLMGASQGGVVTSLTASNDDIQSLIRGVVLLYPAFSLINDAHERFSSENAIPNTYNLMGIEVGKRYFTDVWNIDIFSEISKYRGPVAIFHGTADNLVPLSYSQRAEQAFPHATLTQVPDGGHGFSTSIQTSIAPQIISFITTNRK</sequence>
<dbReference type="EMBL" id="RXLP01000019">
    <property type="protein sequence ID" value="TCD54409.1"/>
    <property type="molecule type" value="Genomic_DNA"/>
</dbReference>
<reference evidence="6 7" key="1">
    <citation type="submission" date="2018-12" db="EMBL/GenBank/DDBJ databases">
        <title>Alloscrdovia theropitheci sp. nov: a novel taxon from the feces of the bleeding-herat monkey (Theropithecus geleda).</title>
        <authorList>
            <person name="Modesto M."/>
        </authorList>
    </citation>
    <scope>NUCLEOTIDE SEQUENCE [LARGE SCALE GENOMIC DNA]</scope>
    <source>
        <strain evidence="6 7">GLDI4/2</strain>
    </source>
</reference>
<accession>A0A4V2MTZ9</accession>
<feature type="domain" description="Serine aminopeptidase S33" evidence="5">
    <location>
        <begin position="52"/>
        <end position="169"/>
    </location>
</feature>
<evidence type="ECO:0000259" key="5">
    <source>
        <dbReference type="Pfam" id="PF12146"/>
    </source>
</evidence>
<dbReference type="SUPFAM" id="SSF53474">
    <property type="entry name" value="alpha/beta-Hydrolases"/>
    <property type="match status" value="1"/>
</dbReference>
<feature type="domain" description="AB hydrolase-1" evidence="4">
    <location>
        <begin position="191"/>
        <end position="252"/>
    </location>
</feature>
<dbReference type="GO" id="GO:0052689">
    <property type="term" value="F:carboxylic ester hydrolase activity"/>
    <property type="evidence" value="ECO:0007669"/>
    <property type="project" value="UniProtKB-ARBA"/>
</dbReference>